<feature type="transmembrane region" description="Helical" evidence="5">
    <location>
        <begin position="146"/>
        <end position="164"/>
    </location>
</feature>
<gene>
    <name evidence="6" type="ORF">METZ01_LOCUS182065</name>
</gene>
<evidence type="ECO:0000256" key="5">
    <source>
        <dbReference type="SAM" id="Phobius"/>
    </source>
</evidence>
<comment type="subcellular location">
    <subcellularLocation>
        <location evidence="1">Membrane</location>
        <topology evidence="1">Multi-pass membrane protein</topology>
    </subcellularLocation>
</comment>
<protein>
    <submittedName>
        <fullName evidence="6">Uncharacterized protein</fullName>
    </submittedName>
</protein>
<feature type="transmembrane region" description="Helical" evidence="5">
    <location>
        <begin position="91"/>
        <end position="112"/>
    </location>
</feature>
<evidence type="ECO:0000256" key="4">
    <source>
        <dbReference type="ARBA" id="ARBA00023136"/>
    </source>
</evidence>
<reference evidence="6" key="1">
    <citation type="submission" date="2018-05" db="EMBL/GenBank/DDBJ databases">
        <authorList>
            <person name="Lanie J.A."/>
            <person name="Ng W.-L."/>
            <person name="Kazmierczak K.M."/>
            <person name="Andrzejewski T.M."/>
            <person name="Davidsen T.M."/>
            <person name="Wayne K.J."/>
            <person name="Tettelin H."/>
            <person name="Glass J.I."/>
            <person name="Rusch D."/>
            <person name="Podicherti R."/>
            <person name="Tsui H.-C.T."/>
            <person name="Winkler M.E."/>
        </authorList>
    </citation>
    <scope>NUCLEOTIDE SEQUENCE</scope>
</reference>
<keyword evidence="4 5" id="KW-0472">Membrane</keyword>
<evidence type="ECO:0000256" key="2">
    <source>
        <dbReference type="ARBA" id="ARBA00022692"/>
    </source>
</evidence>
<feature type="non-terminal residue" evidence="6">
    <location>
        <position position="205"/>
    </location>
</feature>
<feature type="transmembrane region" description="Helical" evidence="5">
    <location>
        <begin position="170"/>
        <end position="190"/>
    </location>
</feature>
<dbReference type="Pfam" id="PF01027">
    <property type="entry name" value="Bax1-I"/>
    <property type="match status" value="1"/>
</dbReference>
<feature type="transmembrane region" description="Helical" evidence="5">
    <location>
        <begin position="56"/>
        <end position="79"/>
    </location>
</feature>
<accession>A0A382CUI8</accession>
<sequence length="205" mass="21289">MSALQNNIPLTQGLFGTTELDESRSAAIKKTYALLSLSVVAAIAGGFIGSNSPAMVQFFATFPGWIVAMIAINAIPYMAIACRHNPVMSTLALITAGLVSGLVLAPVLFMASVVAPDIVPAALILTAIVFAGVTFAVMLTKVQFSAPRGLMTGMFFAIIGVIVLNSFLNIGFLGIIIAGAIGIVGVFILVNATSQVLNNPEYNEP</sequence>
<dbReference type="AlphaFoldDB" id="A0A382CUI8"/>
<keyword evidence="3 5" id="KW-1133">Transmembrane helix</keyword>
<keyword evidence="2 5" id="KW-0812">Transmembrane</keyword>
<feature type="transmembrane region" description="Helical" evidence="5">
    <location>
        <begin position="118"/>
        <end position="139"/>
    </location>
</feature>
<dbReference type="EMBL" id="UINC01035968">
    <property type="protein sequence ID" value="SVB29211.1"/>
    <property type="molecule type" value="Genomic_DNA"/>
</dbReference>
<proteinExistence type="predicted"/>
<dbReference type="GO" id="GO:0016020">
    <property type="term" value="C:membrane"/>
    <property type="evidence" value="ECO:0007669"/>
    <property type="project" value="UniProtKB-SubCell"/>
</dbReference>
<feature type="transmembrane region" description="Helical" evidence="5">
    <location>
        <begin position="32"/>
        <end position="50"/>
    </location>
</feature>
<name>A0A382CUI8_9ZZZZ</name>
<evidence type="ECO:0000313" key="6">
    <source>
        <dbReference type="EMBL" id="SVB29211.1"/>
    </source>
</evidence>
<evidence type="ECO:0000256" key="3">
    <source>
        <dbReference type="ARBA" id="ARBA00022989"/>
    </source>
</evidence>
<evidence type="ECO:0000256" key="1">
    <source>
        <dbReference type="ARBA" id="ARBA00004141"/>
    </source>
</evidence>
<dbReference type="InterPro" id="IPR006214">
    <property type="entry name" value="Bax_inhibitor_1-related"/>
</dbReference>
<organism evidence="6">
    <name type="scientific">marine metagenome</name>
    <dbReference type="NCBI Taxonomy" id="408172"/>
    <lineage>
        <taxon>unclassified sequences</taxon>
        <taxon>metagenomes</taxon>
        <taxon>ecological metagenomes</taxon>
    </lineage>
</organism>